<evidence type="ECO:0000313" key="3">
    <source>
        <dbReference type="EMBL" id="GEO05928.1"/>
    </source>
</evidence>
<organism evidence="3 4">
    <name type="scientific">Adhaeribacter aerolatus</name>
    <dbReference type="NCBI Taxonomy" id="670289"/>
    <lineage>
        <taxon>Bacteria</taxon>
        <taxon>Pseudomonadati</taxon>
        <taxon>Bacteroidota</taxon>
        <taxon>Cytophagia</taxon>
        <taxon>Cytophagales</taxon>
        <taxon>Hymenobacteraceae</taxon>
        <taxon>Adhaeribacter</taxon>
    </lineage>
</organism>
<keyword evidence="2" id="KW-0472">Membrane</keyword>
<protein>
    <recommendedName>
        <fullName evidence="5">Tetratricopeptide repeat protein</fullName>
    </recommendedName>
</protein>
<keyword evidence="2" id="KW-1133">Transmembrane helix</keyword>
<comment type="caution">
    <text evidence="3">The sequence shown here is derived from an EMBL/GenBank/DDBJ whole genome shotgun (WGS) entry which is preliminary data.</text>
</comment>
<name>A0A512B1S7_9BACT</name>
<dbReference type="Proteomes" id="UP000321532">
    <property type="component" value="Unassembled WGS sequence"/>
</dbReference>
<dbReference type="Gene3D" id="1.25.40.10">
    <property type="entry name" value="Tetratricopeptide repeat domain"/>
    <property type="match status" value="1"/>
</dbReference>
<feature type="transmembrane region" description="Helical" evidence="2">
    <location>
        <begin position="31"/>
        <end position="52"/>
    </location>
</feature>
<dbReference type="RefSeq" id="WP_146900975.1">
    <property type="nucleotide sequence ID" value="NZ_BJYS01000029.1"/>
</dbReference>
<evidence type="ECO:0008006" key="5">
    <source>
        <dbReference type="Google" id="ProtNLM"/>
    </source>
</evidence>
<accession>A0A512B1S7</accession>
<evidence type="ECO:0000256" key="2">
    <source>
        <dbReference type="SAM" id="Phobius"/>
    </source>
</evidence>
<proteinExistence type="predicted"/>
<keyword evidence="2" id="KW-0812">Transmembrane</keyword>
<dbReference type="AlphaFoldDB" id="A0A512B1S7"/>
<feature type="region of interest" description="Disordered" evidence="1">
    <location>
        <begin position="1"/>
        <end position="21"/>
    </location>
</feature>
<dbReference type="OrthoDB" id="115612at2"/>
<dbReference type="EMBL" id="BJYS01000029">
    <property type="protein sequence ID" value="GEO05928.1"/>
    <property type="molecule type" value="Genomic_DNA"/>
</dbReference>
<gene>
    <name evidence="3" type="ORF">AAE02nite_35920</name>
</gene>
<evidence type="ECO:0000256" key="1">
    <source>
        <dbReference type="SAM" id="MobiDB-lite"/>
    </source>
</evidence>
<sequence>MSNARRKIPNKAPRSTGKEQGQETSFPWLKWIGGITALLSLIFAIRQATLLISDYGERQRQIEELYQVGKMQQNAGDYPAAWTSLEQALEKADENNLTSKVFSRLSKDRRRLREAQEDLALLWLQRIRVSQGQTFSDIVDKLIFVLNRGVANVKGTRQADLLAHIGWAYFLKSRDSSAAPDPKPVYQQALQIDPSNPYAHVYWAHWLMWHGGELAEAKPHFRAALAAGRKREYVRNIQIAALLNARSDENEAEFLRVVNDMRKNNEPIDDKIRNQLYSIYYFSCDWEDSRFRKFLAVVPANEQIQLFRLLFYASDFNQGRELSRDACYATLLEAAGRQEDALNVWLTLREKYPNAGTSITNRSEAARKRLSPSR</sequence>
<keyword evidence="4" id="KW-1185">Reference proteome</keyword>
<dbReference type="InterPro" id="IPR011990">
    <property type="entry name" value="TPR-like_helical_dom_sf"/>
</dbReference>
<reference evidence="3 4" key="1">
    <citation type="submission" date="2019-07" db="EMBL/GenBank/DDBJ databases">
        <title>Whole genome shotgun sequence of Adhaeribacter aerolatus NBRC 106133.</title>
        <authorList>
            <person name="Hosoyama A."/>
            <person name="Uohara A."/>
            <person name="Ohji S."/>
            <person name="Ichikawa N."/>
        </authorList>
    </citation>
    <scope>NUCLEOTIDE SEQUENCE [LARGE SCALE GENOMIC DNA]</scope>
    <source>
        <strain evidence="3 4">NBRC 106133</strain>
    </source>
</reference>
<dbReference type="SUPFAM" id="SSF48452">
    <property type="entry name" value="TPR-like"/>
    <property type="match status" value="1"/>
</dbReference>
<evidence type="ECO:0000313" key="4">
    <source>
        <dbReference type="Proteomes" id="UP000321532"/>
    </source>
</evidence>